<evidence type="ECO:0000256" key="2">
    <source>
        <dbReference type="ARBA" id="ARBA00004249"/>
    </source>
</evidence>
<dbReference type="PANTHER" id="PTHR30558">
    <property type="entry name" value="EXBD MEMBRANE COMPONENT OF PMF-DRIVEN MACROMOLECULE IMPORT SYSTEM"/>
    <property type="match status" value="1"/>
</dbReference>
<keyword evidence="12 14" id="KW-0472">Membrane</keyword>
<protein>
    <recommendedName>
        <fullName evidence="5">Biopolymer transport protein ExbD</fullName>
    </recommendedName>
</protein>
<dbReference type="PANTHER" id="PTHR30558:SF9">
    <property type="entry name" value="BIOPOLYMER TRANSPORT PROTEIN EXBD"/>
    <property type="match status" value="1"/>
</dbReference>
<dbReference type="NCBIfam" id="TIGR02803">
    <property type="entry name" value="ExbD_1"/>
    <property type="match status" value="1"/>
</dbReference>
<evidence type="ECO:0000256" key="1">
    <source>
        <dbReference type="ARBA" id="ARBA00003540"/>
    </source>
</evidence>
<comment type="subcellular location">
    <subcellularLocation>
        <location evidence="2">Cell inner membrane</location>
        <topology evidence="2">Single-pass type II membrane protein</topology>
    </subcellularLocation>
    <subcellularLocation>
        <location evidence="13">Cell membrane</location>
        <topology evidence="13">Single-pass type II membrane protein</topology>
    </subcellularLocation>
</comment>
<dbReference type="GO" id="GO:0015031">
    <property type="term" value="P:protein transport"/>
    <property type="evidence" value="ECO:0007669"/>
    <property type="project" value="UniProtKB-KW"/>
</dbReference>
<dbReference type="Pfam" id="PF02472">
    <property type="entry name" value="ExbD"/>
    <property type="match status" value="1"/>
</dbReference>
<comment type="subunit">
    <text evidence="4">The accessory proteins ExbB and ExbD seem to form a complex with TonB.</text>
</comment>
<dbReference type="GO" id="GO:0005886">
    <property type="term" value="C:plasma membrane"/>
    <property type="evidence" value="ECO:0007669"/>
    <property type="project" value="UniProtKB-SubCell"/>
</dbReference>
<evidence type="ECO:0000256" key="3">
    <source>
        <dbReference type="ARBA" id="ARBA00005811"/>
    </source>
</evidence>
<evidence type="ECO:0000313" key="15">
    <source>
        <dbReference type="EMBL" id="GGK35179.1"/>
    </source>
</evidence>
<keyword evidence="6 13" id="KW-0813">Transport</keyword>
<organism evidence="15 16">
    <name type="scientific">Salinarimonas ramus</name>
    <dbReference type="NCBI Taxonomy" id="690164"/>
    <lineage>
        <taxon>Bacteria</taxon>
        <taxon>Pseudomonadati</taxon>
        <taxon>Pseudomonadota</taxon>
        <taxon>Alphaproteobacteria</taxon>
        <taxon>Hyphomicrobiales</taxon>
        <taxon>Salinarimonadaceae</taxon>
        <taxon>Salinarimonas</taxon>
    </lineage>
</organism>
<dbReference type="GO" id="GO:0022857">
    <property type="term" value="F:transmembrane transporter activity"/>
    <property type="evidence" value="ECO:0007669"/>
    <property type="project" value="InterPro"/>
</dbReference>
<dbReference type="AlphaFoldDB" id="A0A917Q8N8"/>
<keyword evidence="10 13" id="KW-0653">Protein transport</keyword>
<proteinExistence type="inferred from homology"/>
<comment type="caution">
    <text evidence="15">The sequence shown here is derived from an EMBL/GenBank/DDBJ whole genome shotgun (WGS) entry which is preliminary data.</text>
</comment>
<evidence type="ECO:0000256" key="11">
    <source>
        <dbReference type="ARBA" id="ARBA00022989"/>
    </source>
</evidence>
<dbReference type="RefSeq" id="WP_188912889.1">
    <property type="nucleotide sequence ID" value="NZ_BMMF01000006.1"/>
</dbReference>
<sequence length="149" mass="15372">MAFATRPDGDEDAADELAEINVTPFIDVILVLLIVFMIAAPLATVSVPVDLPASNAAPQPAPAQPVVLTLDAEGALSLGEETIDRAALASALDAATGGDRTTRVFLRADQTLPYRALMDLLNELRAAGYLAVALVGLETSPVDVPPGAP</sequence>
<dbReference type="EMBL" id="BMMF01000006">
    <property type="protein sequence ID" value="GGK35179.1"/>
    <property type="molecule type" value="Genomic_DNA"/>
</dbReference>
<evidence type="ECO:0000256" key="6">
    <source>
        <dbReference type="ARBA" id="ARBA00022448"/>
    </source>
</evidence>
<dbReference type="Gene3D" id="3.30.420.270">
    <property type="match status" value="1"/>
</dbReference>
<gene>
    <name evidence="15" type="primary">exbD</name>
    <name evidence="15" type="ORF">GCM10011322_22490</name>
</gene>
<accession>A0A917Q8N8</accession>
<keyword evidence="8" id="KW-0997">Cell inner membrane</keyword>
<evidence type="ECO:0000256" key="4">
    <source>
        <dbReference type="ARBA" id="ARBA00011471"/>
    </source>
</evidence>
<evidence type="ECO:0000256" key="9">
    <source>
        <dbReference type="ARBA" id="ARBA00022692"/>
    </source>
</evidence>
<dbReference type="InterPro" id="IPR003400">
    <property type="entry name" value="ExbD"/>
</dbReference>
<evidence type="ECO:0000256" key="10">
    <source>
        <dbReference type="ARBA" id="ARBA00022927"/>
    </source>
</evidence>
<dbReference type="Proteomes" id="UP000600449">
    <property type="component" value="Unassembled WGS sequence"/>
</dbReference>
<reference evidence="15 16" key="1">
    <citation type="journal article" date="2014" name="Int. J. Syst. Evol. Microbiol.">
        <title>Complete genome sequence of Corynebacterium casei LMG S-19264T (=DSM 44701T), isolated from a smear-ripened cheese.</title>
        <authorList>
            <consortium name="US DOE Joint Genome Institute (JGI-PGF)"/>
            <person name="Walter F."/>
            <person name="Albersmeier A."/>
            <person name="Kalinowski J."/>
            <person name="Ruckert C."/>
        </authorList>
    </citation>
    <scope>NUCLEOTIDE SEQUENCE [LARGE SCALE GENOMIC DNA]</scope>
    <source>
        <strain evidence="15 16">CGMCC 1.9161</strain>
    </source>
</reference>
<keyword evidence="9 13" id="KW-0812">Transmembrane</keyword>
<evidence type="ECO:0000256" key="12">
    <source>
        <dbReference type="ARBA" id="ARBA00023136"/>
    </source>
</evidence>
<keyword evidence="7" id="KW-1003">Cell membrane</keyword>
<name>A0A917Q8N8_9HYPH</name>
<dbReference type="InterPro" id="IPR014170">
    <property type="entry name" value="TonB_ExbD_1"/>
</dbReference>
<evidence type="ECO:0000313" key="16">
    <source>
        <dbReference type="Proteomes" id="UP000600449"/>
    </source>
</evidence>
<keyword evidence="11 14" id="KW-1133">Transmembrane helix</keyword>
<comment type="function">
    <text evidence="1">Involved in the TonB-dependent energy-dependent transport of various receptor-bound substrates.</text>
</comment>
<evidence type="ECO:0000256" key="13">
    <source>
        <dbReference type="RuleBase" id="RU003879"/>
    </source>
</evidence>
<keyword evidence="16" id="KW-1185">Reference proteome</keyword>
<evidence type="ECO:0000256" key="7">
    <source>
        <dbReference type="ARBA" id="ARBA00022475"/>
    </source>
</evidence>
<evidence type="ECO:0000256" key="8">
    <source>
        <dbReference type="ARBA" id="ARBA00022519"/>
    </source>
</evidence>
<comment type="similarity">
    <text evidence="3 13">Belongs to the ExbD/TolR family.</text>
</comment>
<evidence type="ECO:0000256" key="14">
    <source>
        <dbReference type="SAM" id="Phobius"/>
    </source>
</evidence>
<evidence type="ECO:0000256" key="5">
    <source>
        <dbReference type="ARBA" id="ARBA00022090"/>
    </source>
</evidence>
<feature type="transmembrane region" description="Helical" evidence="14">
    <location>
        <begin position="25"/>
        <end position="45"/>
    </location>
</feature>